<proteinExistence type="predicted"/>
<feature type="transmembrane region" description="Helical" evidence="1">
    <location>
        <begin position="12"/>
        <end position="32"/>
    </location>
</feature>
<dbReference type="Proteomes" id="UP000640614">
    <property type="component" value="Unassembled WGS sequence"/>
</dbReference>
<dbReference type="EMBL" id="PRDM01000006">
    <property type="protein sequence ID" value="MBE8728022.1"/>
    <property type="molecule type" value="Genomic_DNA"/>
</dbReference>
<reference evidence="2 3" key="1">
    <citation type="submission" date="2018-07" db="EMBL/GenBank/DDBJ databases">
        <title>Genome assembly of strain KB82.</title>
        <authorList>
            <person name="Kukolya J."/>
            <person name="Horvath B."/>
            <person name="Nagy I."/>
            <person name="Toth A."/>
        </authorList>
    </citation>
    <scope>NUCLEOTIDE SEQUENCE [LARGE SCALE GENOMIC DNA]</scope>
    <source>
        <strain evidence="2 3">Kb82</strain>
    </source>
</reference>
<keyword evidence="1" id="KW-0812">Transmembrane</keyword>
<organism evidence="2 3">
    <name type="scientific">Flavobacterium hungaricum</name>
    <dbReference type="NCBI Taxonomy" id="2082725"/>
    <lineage>
        <taxon>Bacteria</taxon>
        <taxon>Pseudomonadati</taxon>
        <taxon>Bacteroidota</taxon>
        <taxon>Flavobacteriia</taxon>
        <taxon>Flavobacteriales</taxon>
        <taxon>Flavobacteriaceae</taxon>
        <taxon>Flavobacterium</taxon>
    </lineage>
</organism>
<evidence type="ECO:0000256" key="1">
    <source>
        <dbReference type="SAM" id="Phobius"/>
    </source>
</evidence>
<protein>
    <recommendedName>
        <fullName evidence="4">Transmembrane protein</fullName>
    </recommendedName>
</protein>
<comment type="caution">
    <text evidence="2">The sequence shown here is derived from an EMBL/GenBank/DDBJ whole genome shotgun (WGS) entry which is preliminary data.</text>
</comment>
<evidence type="ECO:0008006" key="4">
    <source>
        <dbReference type="Google" id="ProtNLM"/>
    </source>
</evidence>
<dbReference type="RefSeq" id="WP_194141137.1">
    <property type="nucleotide sequence ID" value="NZ_PRDM01000006.1"/>
</dbReference>
<keyword evidence="1" id="KW-0472">Membrane</keyword>
<evidence type="ECO:0000313" key="3">
    <source>
        <dbReference type="Proteomes" id="UP000640614"/>
    </source>
</evidence>
<sequence length="217" mass="25988">MTKERTKRRRIFYVLGMISLVLIPLFCLYHFYKVNAFRIEGAIKFYSPPDSVMTEKFLAVKRNYRIIDFNNSLNLEHKKIKNLQFALRKLNKENDTVNGIKIHLDKKAKYEVYVKVLEILELEKMPYYMPYKDDFLVLMMPKPKKSKVKNFVCGLQYLDMSEEDLLEEERKKQFENIIALVKNNLILFLGYLGIVLINIFALVKFNKKENYNQKEYI</sequence>
<gene>
    <name evidence="2" type="ORF">C4F50_24155</name>
</gene>
<feature type="transmembrane region" description="Helical" evidence="1">
    <location>
        <begin position="185"/>
        <end position="205"/>
    </location>
</feature>
<keyword evidence="3" id="KW-1185">Reference proteome</keyword>
<evidence type="ECO:0000313" key="2">
    <source>
        <dbReference type="EMBL" id="MBE8728022.1"/>
    </source>
</evidence>
<name>A0ABR9TSK5_9FLAO</name>
<accession>A0ABR9TSK5</accession>
<keyword evidence="1" id="KW-1133">Transmembrane helix</keyword>